<gene>
    <name evidence="1" type="ORF">FHR37_002974</name>
    <name evidence="2" type="ORF">SAMN05421678_11723</name>
</gene>
<evidence type="ECO:0000313" key="4">
    <source>
        <dbReference type="Proteomes" id="UP000533017"/>
    </source>
</evidence>
<dbReference type="Pfam" id="PF04978">
    <property type="entry name" value="MST"/>
    <property type="match status" value="1"/>
</dbReference>
<dbReference type="OrthoDB" id="4548523at2"/>
<dbReference type="Proteomes" id="UP000533017">
    <property type="component" value="Unassembled WGS sequence"/>
</dbReference>
<organism evidence="2 3">
    <name type="scientific">Actinopolymorpha cephalotaxi</name>
    <dbReference type="NCBI Taxonomy" id="504797"/>
    <lineage>
        <taxon>Bacteria</taxon>
        <taxon>Bacillati</taxon>
        <taxon>Actinomycetota</taxon>
        <taxon>Actinomycetes</taxon>
        <taxon>Propionibacteriales</taxon>
        <taxon>Actinopolymorphaceae</taxon>
        <taxon>Actinopolymorpha</taxon>
    </lineage>
</organism>
<name>A0A1I2ZR70_9ACTN</name>
<dbReference type="EMBL" id="JACBZA010000001">
    <property type="protein sequence ID" value="NYH84123.1"/>
    <property type="molecule type" value="Genomic_DNA"/>
</dbReference>
<dbReference type="InterPro" id="IPR007061">
    <property type="entry name" value="MST-like"/>
</dbReference>
<evidence type="ECO:0000313" key="2">
    <source>
        <dbReference type="EMBL" id="SFH40333.1"/>
    </source>
</evidence>
<keyword evidence="4" id="KW-1185">Reference proteome</keyword>
<dbReference type="EMBL" id="FOOI01000017">
    <property type="protein sequence ID" value="SFH40333.1"/>
    <property type="molecule type" value="Genomic_DNA"/>
</dbReference>
<evidence type="ECO:0000313" key="3">
    <source>
        <dbReference type="Proteomes" id="UP000199052"/>
    </source>
</evidence>
<dbReference type="RefSeq" id="WP_092887799.1">
    <property type="nucleotide sequence ID" value="NZ_FOOI01000017.1"/>
</dbReference>
<dbReference type="SUPFAM" id="SSF109854">
    <property type="entry name" value="DinB/YfiT-like putative metalloenzymes"/>
    <property type="match status" value="1"/>
</dbReference>
<dbReference type="STRING" id="504797.SAMN05421678_11723"/>
<dbReference type="InterPro" id="IPR034660">
    <property type="entry name" value="DinB/YfiT-like"/>
</dbReference>
<reference evidence="1 4" key="2">
    <citation type="submission" date="2020-07" db="EMBL/GenBank/DDBJ databases">
        <title>Sequencing the genomes of 1000 actinobacteria strains.</title>
        <authorList>
            <person name="Klenk H.-P."/>
        </authorList>
    </citation>
    <scope>NUCLEOTIDE SEQUENCE [LARGE SCALE GENOMIC DNA]</scope>
    <source>
        <strain evidence="1 4">DSM 45117</strain>
    </source>
</reference>
<evidence type="ECO:0000313" key="1">
    <source>
        <dbReference type="EMBL" id="NYH84123.1"/>
    </source>
</evidence>
<accession>A0A1I2ZR70</accession>
<proteinExistence type="predicted"/>
<dbReference type="Proteomes" id="UP000199052">
    <property type="component" value="Unassembled WGS sequence"/>
</dbReference>
<dbReference type="Gene3D" id="1.20.120.450">
    <property type="entry name" value="dinb family like domain"/>
    <property type="match status" value="1"/>
</dbReference>
<sequence length="193" mass="21527">MKEKLWSNLRATREAFVWKLEGLGEYDLRRPMTPTGTNLLGLMKHVAAEEYGYLGEVFGRPAPEQLACFIDGSVWEGADMWATPDESSEYIMGFYRRACAHADETIATLELDAVGSVPWWNEGERETTLGAILVLMVSETARHVGHVDIVRELIDGRAGGRPNATSLPDTDDWDWGEWVARLETAARTAAGRQ</sequence>
<protein>
    <submittedName>
        <fullName evidence="1">Damage-inducible protein DinB</fullName>
    </submittedName>
</protein>
<reference evidence="2 3" key="1">
    <citation type="submission" date="2016-10" db="EMBL/GenBank/DDBJ databases">
        <authorList>
            <person name="de Groot N.N."/>
        </authorList>
    </citation>
    <scope>NUCLEOTIDE SEQUENCE [LARGE SCALE GENOMIC DNA]</scope>
    <source>
        <strain evidence="2 3">CPCC 202808</strain>
    </source>
</reference>
<dbReference type="AlphaFoldDB" id="A0A1I2ZR70"/>